<feature type="domain" description="CBS" evidence="3">
    <location>
        <begin position="80"/>
        <end position="135"/>
    </location>
</feature>
<dbReference type="EMBL" id="PDUD01000019">
    <property type="protein sequence ID" value="PHN06089.1"/>
    <property type="molecule type" value="Genomic_DNA"/>
</dbReference>
<dbReference type="InterPro" id="IPR000644">
    <property type="entry name" value="CBS_dom"/>
</dbReference>
<dbReference type="InterPro" id="IPR051257">
    <property type="entry name" value="Diverse_CBS-Domain"/>
</dbReference>
<dbReference type="OrthoDB" id="9790355at2"/>
<evidence type="ECO:0000256" key="1">
    <source>
        <dbReference type="ARBA" id="ARBA00023122"/>
    </source>
</evidence>
<dbReference type="Proteomes" id="UP000223913">
    <property type="component" value="Unassembled WGS sequence"/>
</dbReference>
<dbReference type="PANTHER" id="PTHR43080:SF2">
    <property type="entry name" value="CBS DOMAIN-CONTAINING PROTEIN"/>
    <property type="match status" value="1"/>
</dbReference>
<protein>
    <recommendedName>
        <fullName evidence="3">CBS domain-containing protein</fullName>
    </recommendedName>
</protein>
<dbReference type="SMART" id="SM00116">
    <property type="entry name" value="CBS"/>
    <property type="match status" value="2"/>
</dbReference>
<dbReference type="Pfam" id="PF00571">
    <property type="entry name" value="CBS"/>
    <property type="match status" value="2"/>
</dbReference>
<accession>A0A2D0ND37</accession>
<evidence type="ECO:0000259" key="3">
    <source>
        <dbReference type="PROSITE" id="PS51371"/>
    </source>
</evidence>
<feature type="domain" description="CBS" evidence="3">
    <location>
        <begin position="11"/>
        <end position="69"/>
    </location>
</feature>
<organism evidence="4 5">
    <name type="scientific">Flavilitoribacter nigricans (strain ATCC 23147 / DSM 23189 / NBRC 102662 / NCIMB 1420 / SS-2)</name>
    <name type="common">Lewinella nigricans</name>
    <dbReference type="NCBI Taxonomy" id="1122177"/>
    <lineage>
        <taxon>Bacteria</taxon>
        <taxon>Pseudomonadati</taxon>
        <taxon>Bacteroidota</taxon>
        <taxon>Saprospiria</taxon>
        <taxon>Saprospirales</taxon>
        <taxon>Lewinellaceae</taxon>
        <taxon>Flavilitoribacter</taxon>
    </lineage>
</organism>
<dbReference type="Gene3D" id="3.10.580.10">
    <property type="entry name" value="CBS-domain"/>
    <property type="match status" value="1"/>
</dbReference>
<dbReference type="PROSITE" id="PS51371">
    <property type="entry name" value="CBS"/>
    <property type="match status" value="2"/>
</dbReference>
<dbReference type="CDD" id="cd04629">
    <property type="entry name" value="CBS_pair_bac"/>
    <property type="match status" value="1"/>
</dbReference>
<evidence type="ECO:0000256" key="2">
    <source>
        <dbReference type="PROSITE-ProRule" id="PRU00703"/>
    </source>
</evidence>
<dbReference type="InterPro" id="IPR044729">
    <property type="entry name" value="CBS_bac"/>
</dbReference>
<dbReference type="InterPro" id="IPR046342">
    <property type="entry name" value="CBS_dom_sf"/>
</dbReference>
<evidence type="ECO:0000313" key="5">
    <source>
        <dbReference type="Proteomes" id="UP000223913"/>
    </source>
</evidence>
<dbReference type="RefSeq" id="WP_099150683.1">
    <property type="nucleotide sequence ID" value="NZ_PDUD01000019.1"/>
</dbReference>
<dbReference type="AlphaFoldDB" id="A0A2D0ND37"/>
<dbReference type="SUPFAM" id="SSF54631">
    <property type="entry name" value="CBS-domain pair"/>
    <property type="match status" value="1"/>
</dbReference>
<comment type="caution">
    <text evidence="4">The sequence shown here is derived from an EMBL/GenBank/DDBJ whole genome shotgun (WGS) entry which is preliminary data.</text>
</comment>
<reference evidence="4 5" key="1">
    <citation type="submission" date="2017-10" db="EMBL/GenBank/DDBJ databases">
        <title>The draft genome sequence of Lewinella nigricans NBRC 102662.</title>
        <authorList>
            <person name="Wang K."/>
        </authorList>
    </citation>
    <scope>NUCLEOTIDE SEQUENCE [LARGE SCALE GENOMIC DNA]</scope>
    <source>
        <strain evidence="4 5">NBRC 102662</strain>
    </source>
</reference>
<sequence>MQDPEPITRYMATKLITFTPDIDLRDAIKTIVKHRISGAPVVNQDGDLVGMLSEKDCINAIVEGPYNQGPGATGTVGDFMSTNVETVEVDKNVLEISYKFALTNYRRFPVCDNGKLVGQISRSDILRAILKMTPKIKHVPSSWVGREPM</sequence>
<gene>
    <name evidence="4" type="ORF">CRP01_14055</name>
</gene>
<evidence type="ECO:0000313" key="4">
    <source>
        <dbReference type="EMBL" id="PHN06089.1"/>
    </source>
</evidence>
<keyword evidence="5" id="KW-1185">Reference proteome</keyword>
<dbReference type="PANTHER" id="PTHR43080">
    <property type="entry name" value="CBS DOMAIN-CONTAINING PROTEIN CBSX3, MITOCHONDRIAL"/>
    <property type="match status" value="1"/>
</dbReference>
<keyword evidence="1 2" id="KW-0129">CBS domain</keyword>
<proteinExistence type="predicted"/>
<name>A0A2D0ND37_FLAN2</name>